<evidence type="ECO:0000313" key="3">
    <source>
        <dbReference type="EMBL" id="KGM97477.1"/>
    </source>
</evidence>
<evidence type="ECO:0008006" key="5">
    <source>
        <dbReference type="Google" id="ProtNLM"/>
    </source>
</evidence>
<evidence type="ECO:0000313" key="4">
    <source>
        <dbReference type="Proteomes" id="UP000030012"/>
    </source>
</evidence>
<dbReference type="OrthoDB" id="1930137at2"/>
<sequence>MKHKALKKVLSIISIMAITSSLAACGKAKPVERPKDPKQKVEDKAMTEKLQKEKIVSGSKVYISGDTIVGAVIMKKDVPSKEAKSKAEELANKYANELKKEYKNLQEEYKGMKINVQVVQNGNNLANVLIEK</sequence>
<proteinExistence type="predicted"/>
<reference evidence="3 4" key="1">
    <citation type="submission" date="2014-01" db="EMBL/GenBank/DDBJ databases">
        <title>Plasmidome dynamics in the species complex Clostridium novyi sensu lato converts strains of independent lineages into distinctly different pathogens.</title>
        <authorList>
            <person name="Skarin H."/>
            <person name="Segerman B."/>
        </authorList>
    </citation>
    <scope>NUCLEOTIDE SEQUENCE [LARGE SCALE GENOMIC DNA]</scope>
    <source>
        <strain evidence="3 4">4552</strain>
    </source>
</reference>
<gene>
    <name evidence="3" type="ORF">Z968_03555</name>
</gene>
<accession>A0A0A0I9A7</accession>
<feature type="coiled-coil region" evidence="1">
    <location>
        <begin position="80"/>
        <end position="115"/>
    </location>
</feature>
<keyword evidence="2" id="KW-0732">Signal</keyword>
<protein>
    <recommendedName>
        <fullName evidence="5">Lipoprotein</fullName>
    </recommendedName>
</protein>
<evidence type="ECO:0000256" key="2">
    <source>
        <dbReference type="SAM" id="SignalP"/>
    </source>
</evidence>
<dbReference type="AlphaFoldDB" id="A0A0A0I9A7"/>
<dbReference type="EMBL" id="JENJ01000010">
    <property type="protein sequence ID" value="KGM97477.1"/>
    <property type="molecule type" value="Genomic_DNA"/>
</dbReference>
<name>A0A0A0I9A7_CLONO</name>
<feature type="signal peptide" evidence="2">
    <location>
        <begin position="1"/>
        <end position="23"/>
    </location>
</feature>
<comment type="caution">
    <text evidence="3">The sequence shown here is derived from an EMBL/GenBank/DDBJ whole genome shotgun (WGS) entry which is preliminary data.</text>
</comment>
<evidence type="ECO:0000256" key="1">
    <source>
        <dbReference type="SAM" id="Coils"/>
    </source>
</evidence>
<dbReference type="Proteomes" id="UP000030012">
    <property type="component" value="Unassembled WGS sequence"/>
</dbReference>
<organism evidence="3 4">
    <name type="scientific">Clostridium novyi A str. 4552</name>
    <dbReference type="NCBI Taxonomy" id="1444289"/>
    <lineage>
        <taxon>Bacteria</taxon>
        <taxon>Bacillati</taxon>
        <taxon>Bacillota</taxon>
        <taxon>Clostridia</taxon>
        <taxon>Eubacteriales</taxon>
        <taxon>Clostridiaceae</taxon>
        <taxon>Clostridium</taxon>
    </lineage>
</organism>
<dbReference type="RefSeq" id="WP_039253372.1">
    <property type="nucleotide sequence ID" value="NZ_JENJ01000010.1"/>
</dbReference>
<keyword evidence="1" id="KW-0175">Coiled coil</keyword>
<dbReference type="PROSITE" id="PS51257">
    <property type="entry name" value="PROKAR_LIPOPROTEIN"/>
    <property type="match status" value="1"/>
</dbReference>
<feature type="chain" id="PRO_5001970457" description="Lipoprotein" evidence="2">
    <location>
        <begin position="24"/>
        <end position="132"/>
    </location>
</feature>